<evidence type="ECO:0000256" key="2">
    <source>
        <dbReference type="SAM" id="SignalP"/>
    </source>
</evidence>
<evidence type="ECO:0000313" key="4">
    <source>
        <dbReference type="Proteomes" id="UP000193648"/>
    </source>
</evidence>
<feature type="region of interest" description="Disordered" evidence="1">
    <location>
        <begin position="234"/>
        <end position="266"/>
    </location>
</feature>
<evidence type="ECO:0000256" key="1">
    <source>
        <dbReference type="SAM" id="MobiDB-lite"/>
    </source>
</evidence>
<gene>
    <name evidence="3" type="ORF">BCR41DRAFT_345556</name>
</gene>
<dbReference type="Proteomes" id="UP000193648">
    <property type="component" value="Unassembled WGS sequence"/>
</dbReference>
<feature type="compositionally biased region" description="Basic and acidic residues" evidence="1">
    <location>
        <begin position="56"/>
        <end position="69"/>
    </location>
</feature>
<comment type="caution">
    <text evidence="3">The sequence shown here is derived from an EMBL/GenBank/DDBJ whole genome shotgun (WGS) entry which is preliminary data.</text>
</comment>
<dbReference type="InParanoid" id="A0A1Y2GZ81"/>
<dbReference type="EMBL" id="MCFF01000003">
    <property type="protein sequence ID" value="ORZ27585.1"/>
    <property type="molecule type" value="Genomic_DNA"/>
</dbReference>
<feature type="compositionally biased region" description="Polar residues" evidence="1">
    <location>
        <begin position="248"/>
        <end position="259"/>
    </location>
</feature>
<feature type="region of interest" description="Disordered" evidence="1">
    <location>
        <begin position="31"/>
        <end position="100"/>
    </location>
</feature>
<dbReference type="OrthoDB" id="2434403at2759"/>
<proteinExistence type="predicted"/>
<feature type="compositionally biased region" description="Polar residues" evidence="1">
    <location>
        <begin position="86"/>
        <end position="96"/>
    </location>
</feature>
<feature type="compositionally biased region" description="Low complexity" evidence="1">
    <location>
        <begin position="234"/>
        <end position="247"/>
    </location>
</feature>
<protein>
    <submittedName>
        <fullName evidence="3">Uncharacterized protein</fullName>
    </submittedName>
</protein>
<keyword evidence="4" id="KW-1185">Reference proteome</keyword>
<keyword evidence="2" id="KW-0732">Signal</keyword>
<feature type="signal peptide" evidence="2">
    <location>
        <begin position="1"/>
        <end position="27"/>
    </location>
</feature>
<evidence type="ECO:0000313" key="3">
    <source>
        <dbReference type="EMBL" id="ORZ27585.1"/>
    </source>
</evidence>
<dbReference type="GeneID" id="33564584"/>
<name>A0A1Y2GZ81_9FUNG</name>
<reference evidence="3 4" key="1">
    <citation type="submission" date="2016-07" db="EMBL/GenBank/DDBJ databases">
        <title>Pervasive Adenine N6-methylation of Active Genes in Fungi.</title>
        <authorList>
            <consortium name="DOE Joint Genome Institute"/>
            <person name="Mondo S.J."/>
            <person name="Dannebaum R.O."/>
            <person name="Kuo R.C."/>
            <person name="Labutti K."/>
            <person name="Haridas S."/>
            <person name="Kuo A."/>
            <person name="Salamov A."/>
            <person name="Ahrendt S.R."/>
            <person name="Lipzen A."/>
            <person name="Sullivan W."/>
            <person name="Andreopoulos W.B."/>
            <person name="Clum A."/>
            <person name="Lindquist E."/>
            <person name="Daum C."/>
            <person name="Ramamoorthy G.K."/>
            <person name="Gryganskyi A."/>
            <person name="Culley D."/>
            <person name="Magnuson J.K."/>
            <person name="James T.Y."/>
            <person name="O'Malley M.A."/>
            <person name="Stajich J.E."/>
            <person name="Spatafora J.W."/>
            <person name="Visel A."/>
            <person name="Grigoriev I.V."/>
        </authorList>
    </citation>
    <scope>NUCLEOTIDE SEQUENCE [LARGE SCALE GENOMIC DNA]</scope>
    <source>
        <strain evidence="3 4">NRRL 3116</strain>
    </source>
</reference>
<feature type="compositionally biased region" description="Low complexity" evidence="1">
    <location>
        <begin position="284"/>
        <end position="305"/>
    </location>
</feature>
<feature type="chain" id="PRO_5012802051" evidence="2">
    <location>
        <begin position="28"/>
        <end position="512"/>
    </location>
</feature>
<organism evidence="3 4">
    <name type="scientific">Lobosporangium transversale</name>
    <dbReference type="NCBI Taxonomy" id="64571"/>
    <lineage>
        <taxon>Eukaryota</taxon>
        <taxon>Fungi</taxon>
        <taxon>Fungi incertae sedis</taxon>
        <taxon>Mucoromycota</taxon>
        <taxon>Mortierellomycotina</taxon>
        <taxon>Mortierellomycetes</taxon>
        <taxon>Mortierellales</taxon>
        <taxon>Mortierellaceae</taxon>
        <taxon>Lobosporangium</taxon>
    </lineage>
</organism>
<feature type="region of interest" description="Disordered" evidence="1">
    <location>
        <begin position="280"/>
        <end position="311"/>
    </location>
</feature>
<dbReference type="AlphaFoldDB" id="A0A1Y2GZ81"/>
<dbReference type="RefSeq" id="XP_021885288.1">
    <property type="nucleotide sequence ID" value="XM_022022740.1"/>
</dbReference>
<sequence length="512" mass="57237">MKFSQPALLLSLNLVVAINLFSTFTHALPAHPSKPTSLESPLSQRQQQQQHRSHHYVREARSAKAHAENKSNNSKNNRSNKSNSKLSTGPSPTASSKIKRADKITSSVIATSKYAGEEPPLLLLPDSNSVWHAGSIESVKWSKKYARRLPKDTTVDIILVDSKSNKKLFSLKRFIPFRKGSAQVWVPSKISEDGSYVLVLELYHGRSQKPATIESKAQEPSIISESTTIASFTSTATTTTKASQTSTGGTITEPNNDNGIPSILRRSDISIARRSRRVERDIMTSSYSSSSSSPSSTTSSSSSSSHLDINNEDYYKGHKEDQPFEFSPDEFRQEYPNVAQPIELEHTFGLHQKVYTLTPYTLEWKVPSRVVELLEYTQARLRLMTDKAIDQRNNPALHNNDKTFVAKVLAELVQDQTLVPVSVLARNIPAETRFQYLQIHDRVPPAFYRLKVQMVVVEVQGGQGRDADASGSRSTRLNHSKYMEGWDFPNGGQVVDRYETITRRFWVSGGAL</sequence>
<accession>A0A1Y2GZ81</accession>
<feature type="compositionally biased region" description="Low complexity" evidence="1">
    <location>
        <begin position="70"/>
        <end position="85"/>
    </location>
</feature>